<dbReference type="KEGG" id="scoe:CP976_32585"/>
<proteinExistence type="predicted"/>
<dbReference type="Proteomes" id="UP000326598">
    <property type="component" value="Chromosome"/>
</dbReference>
<evidence type="ECO:0000256" key="1">
    <source>
        <dbReference type="SAM" id="MobiDB-lite"/>
    </source>
</evidence>
<evidence type="ECO:0000313" key="2">
    <source>
        <dbReference type="EMBL" id="QEV28387.1"/>
    </source>
</evidence>
<dbReference type="RefSeq" id="WP_150483508.1">
    <property type="nucleotide sequence ID" value="NZ_BMTB01000002.1"/>
</dbReference>
<organism evidence="2 3">
    <name type="scientific">Streptomyces coeruleorubidus</name>
    <dbReference type="NCBI Taxonomy" id="116188"/>
    <lineage>
        <taxon>Bacteria</taxon>
        <taxon>Bacillati</taxon>
        <taxon>Actinomycetota</taxon>
        <taxon>Actinomycetes</taxon>
        <taxon>Kitasatosporales</taxon>
        <taxon>Streptomycetaceae</taxon>
        <taxon>Streptomyces</taxon>
    </lineage>
</organism>
<name>A0A5J6IHU7_STRC4</name>
<dbReference type="AlphaFoldDB" id="A0A5J6IHU7"/>
<protein>
    <recommendedName>
        <fullName evidence="4">Type A2 lantipeptide</fullName>
    </recommendedName>
</protein>
<dbReference type="EMBL" id="CP023694">
    <property type="protein sequence ID" value="QEV28387.1"/>
    <property type="molecule type" value="Genomic_DNA"/>
</dbReference>
<feature type="region of interest" description="Disordered" evidence="1">
    <location>
        <begin position="1"/>
        <end position="20"/>
    </location>
</feature>
<accession>A0A5J6IHU7</accession>
<gene>
    <name evidence="2" type="ORF">CP976_32585</name>
</gene>
<reference evidence="2 3" key="1">
    <citation type="submission" date="2017-09" db="EMBL/GenBank/DDBJ databases">
        <authorList>
            <person name="Lee N."/>
            <person name="Cho B.-K."/>
        </authorList>
    </citation>
    <scope>NUCLEOTIDE SEQUENCE [LARGE SCALE GENOMIC DNA]</scope>
    <source>
        <strain evidence="2 3">ATCC 13740</strain>
    </source>
</reference>
<evidence type="ECO:0008006" key="4">
    <source>
        <dbReference type="Google" id="ProtNLM"/>
    </source>
</evidence>
<dbReference type="GeneID" id="91420786"/>
<evidence type="ECO:0000313" key="3">
    <source>
        <dbReference type="Proteomes" id="UP000326598"/>
    </source>
</evidence>
<sequence>MNLTPQVDSAELTDADLDNVSGGMAGGASVSLVGSLSSGLVEPLTAGACADLQATLSPEGGAASGSAGVHTTSL</sequence>